<evidence type="ECO:0000256" key="1">
    <source>
        <dbReference type="SAM" id="MobiDB-lite"/>
    </source>
</evidence>
<feature type="region of interest" description="Disordered" evidence="1">
    <location>
        <begin position="82"/>
        <end position="101"/>
    </location>
</feature>
<dbReference type="AlphaFoldDB" id="A0A381WCH1"/>
<protein>
    <submittedName>
        <fullName evidence="2">Uncharacterized protein</fullName>
    </submittedName>
</protein>
<dbReference type="EMBL" id="UINC01011364">
    <property type="protein sequence ID" value="SVA50195.1"/>
    <property type="molecule type" value="Genomic_DNA"/>
</dbReference>
<proteinExistence type="predicted"/>
<accession>A0A381WCH1</accession>
<evidence type="ECO:0000313" key="2">
    <source>
        <dbReference type="EMBL" id="SVA50195.1"/>
    </source>
</evidence>
<sequence length="101" mass="11939">MNEQFRVAHKLGLMFHHDTPLPEDVKAWAISQLHNKSPALGIKRIRLYPKHKVQEWPKSLQPDLKKRDDMFAVYKQNVRKQRMELEGHTSEAAKRANNRDN</sequence>
<name>A0A381WCH1_9ZZZZ</name>
<feature type="non-terminal residue" evidence="2">
    <location>
        <position position="101"/>
    </location>
</feature>
<gene>
    <name evidence="2" type="ORF">METZ01_LOCUS103049</name>
</gene>
<reference evidence="2" key="1">
    <citation type="submission" date="2018-05" db="EMBL/GenBank/DDBJ databases">
        <authorList>
            <person name="Lanie J.A."/>
            <person name="Ng W.-L."/>
            <person name="Kazmierczak K.M."/>
            <person name="Andrzejewski T.M."/>
            <person name="Davidsen T.M."/>
            <person name="Wayne K.J."/>
            <person name="Tettelin H."/>
            <person name="Glass J.I."/>
            <person name="Rusch D."/>
            <person name="Podicherti R."/>
            <person name="Tsui H.-C.T."/>
            <person name="Winkler M.E."/>
        </authorList>
    </citation>
    <scope>NUCLEOTIDE SEQUENCE</scope>
</reference>
<organism evidence="2">
    <name type="scientific">marine metagenome</name>
    <dbReference type="NCBI Taxonomy" id="408172"/>
    <lineage>
        <taxon>unclassified sequences</taxon>
        <taxon>metagenomes</taxon>
        <taxon>ecological metagenomes</taxon>
    </lineage>
</organism>